<dbReference type="EMBL" id="QJJY01000011">
    <property type="protein sequence ID" value="PXX33079.1"/>
    <property type="molecule type" value="Genomic_DNA"/>
</dbReference>
<evidence type="ECO:0000313" key="2">
    <source>
        <dbReference type="Proteomes" id="UP000247755"/>
    </source>
</evidence>
<name>A0A318INB9_BURPY</name>
<dbReference type="InterPro" id="IPR019238">
    <property type="entry name" value="AbiEi_2"/>
</dbReference>
<sequence length="398" mass="43630">MTVQTSKITPMHQSITDICSLFDVCTFFVYADKEVNKRSPLMPENAPLPMSEQHVLDEACAAFERATRRFRARPMRVPAAYKARADAMIRFDVAGQAFEMPAAVILRIESLPGAVAELRRRGGATPMPGERPLMLIAPHLSAELAAGLTDQGIPFLDTAGNACLIQPEATVMIAGRPKPARAPRRQASRATTPKGLAVMFALATQPGLVAQPYRAIAAASGVALGTVNLAMDDLIARGLVGQRRNGERLIPDWPRFVQEWVALYPSRLRAKLSSRRFAGLAPDWWRGFDFASFDARLGGEPAADLLTHDLKPAAITVYTHGAVSNRLLLQARLRPDERGDVEILEAFWPRSPALDWREQDVPLVPPLLIYADLVSSGDSRNLAAAERIHDRYLAHPPA</sequence>
<comment type="caution">
    <text evidence="1">The sequence shown here is derived from an EMBL/GenBank/DDBJ whole genome shotgun (WGS) entry which is preliminary data.</text>
</comment>
<proteinExistence type="predicted"/>
<evidence type="ECO:0000313" key="1">
    <source>
        <dbReference type="EMBL" id="PXX33079.1"/>
    </source>
</evidence>
<accession>A0A318INB9</accession>
<organism evidence="1 2">
    <name type="scientific">Burkholderia pyrrocinia</name>
    <name type="common">Pseudomonas pyrrocinia</name>
    <dbReference type="NCBI Taxonomy" id="60550"/>
    <lineage>
        <taxon>Bacteria</taxon>
        <taxon>Pseudomonadati</taxon>
        <taxon>Pseudomonadota</taxon>
        <taxon>Betaproteobacteria</taxon>
        <taxon>Burkholderiales</taxon>
        <taxon>Burkholderiaceae</taxon>
        <taxon>Burkholderia</taxon>
        <taxon>Burkholderia cepacia complex</taxon>
    </lineage>
</organism>
<protein>
    <submittedName>
        <fullName evidence="1">Uncharacterized protein</fullName>
    </submittedName>
</protein>
<gene>
    <name evidence="1" type="ORF">NA66_1011184</name>
</gene>
<dbReference type="Pfam" id="PF09952">
    <property type="entry name" value="AbiEi_2"/>
    <property type="match status" value="1"/>
</dbReference>
<reference evidence="1 2" key="1">
    <citation type="submission" date="2018-05" db="EMBL/GenBank/DDBJ databases">
        <title>Comparative genomics of bacterial root endophytes of switchgrass collected from native prairies over two seasons.</title>
        <authorList>
            <person name="Tang Y."/>
        </authorList>
    </citation>
    <scope>NUCLEOTIDE SEQUENCE [LARGE SCALE GENOMIC DNA]</scope>
    <source>
        <strain evidence="1 2">NFIX32</strain>
    </source>
</reference>
<dbReference type="Proteomes" id="UP000247755">
    <property type="component" value="Unassembled WGS sequence"/>
</dbReference>
<dbReference type="AlphaFoldDB" id="A0A318INB9"/>